<dbReference type="Pfam" id="PF12697">
    <property type="entry name" value="Abhydrolase_6"/>
    <property type="match status" value="1"/>
</dbReference>
<dbReference type="InterPro" id="IPR052897">
    <property type="entry name" value="Sec-Metab_Biosynth_Hydrolase"/>
</dbReference>
<dbReference type="PANTHER" id="PTHR37017:SF11">
    <property type="entry name" value="ESTERASE_LIPASE_THIOESTERASE DOMAIN-CONTAINING PROTEIN"/>
    <property type="match status" value="1"/>
</dbReference>
<dbReference type="EMBL" id="LQOW01000014">
    <property type="protein sequence ID" value="ORV61982.1"/>
    <property type="molecule type" value="Genomic_DNA"/>
</dbReference>
<dbReference type="InterPro" id="IPR000073">
    <property type="entry name" value="AB_hydrolase_1"/>
</dbReference>
<dbReference type="SUPFAM" id="SSF53474">
    <property type="entry name" value="alpha/beta-Hydrolases"/>
    <property type="match status" value="1"/>
</dbReference>
<name>A0A1X1UYS8_9MYCO</name>
<dbReference type="PANTHER" id="PTHR37017">
    <property type="entry name" value="AB HYDROLASE-1 DOMAIN-CONTAINING PROTEIN-RELATED"/>
    <property type="match status" value="1"/>
</dbReference>
<reference evidence="2 3" key="1">
    <citation type="submission" date="2016-01" db="EMBL/GenBank/DDBJ databases">
        <title>The new phylogeny of the genus Mycobacterium.</title>
        <authorList>
            <person name="Tarcisio F."/>
            <person name="Conor M."/>
            <person name="Antonella G."/>
            <person name="Elisabetta G."/>
            <person name="Giulia F.S."/>
            <person name="Sara T."/>
            <person name="Anna F."/>
            <person name="Clotilde B."/>
            <person name="Roberto B."/>
            <person name="Veronica D.S."/>
            <person name="Fabio R."/>
            <person name="Monica P."/>
            <person name="Olivier J."/>
            <person name="Enrico T."/>
            <person name="Nicola S."/>
        </authorList>
    </citation>
    <scope>NUCLEOTIDE SEQUENCE [LARGE SCALE GENOMIC DNA]</scope>
    <source>
        <strain evidence="2 3">DSM 45731</strain>
    </source>
</reference>
<evidence type="ECO:0000259" key="1">
    <source>
        <dbReference type="Pfam" id="PF12697"/>
    </source>
</evidence>
<dbReference type="GO" id="GO:0016787">
    <property type="term" value="F:hydrolase activity"/>
    <property type="evidence" value="ECO:0007669"/>
    <property type="project" value="UniProtKB-KW"/>
</dbReference>
<protein>
    <submittedName>
        <fullName evidence="2">Alpha/beta hydrolase</fullName>
    </submittedName>
</protein>
<keyword evidence="3" id="KW-1185">Reference proteome</keyword>
<dbReference type="Proteomes" id="UP000194000">
    <property type="component" value="Unassembled WGS sequence"/>
</dbReference>
<dbReference type="RefSeq" id="WP_085195811.1">
    <property type="nucleotide sequence ID" value="NZ_JACKVI010000014.1"/>
</dbReference>
<dbReference type="Gene3D" id="3.40.50.1820">
    <property type="entry name" value="alpha/beta hydrolase"/>
    <property type="match status" value="1"/>
</dbReference>
<gene>
    <name evidence="2" type="ORF">AWC06_11415</name>
</gene>
<dbReference type="AlphaFoldDB" id="A0A1X1UYS8"/>
<keyword evidence="2" id="KW-0378">Hydrolase</keyword>
<dbReference type="InterPro" id="IPR029058">
    <property type="entry name" value="AB_hydrolase_fold"/>
</dbReference>
<dbReference type="OrthoDB" id="9773549at2"/>
<organism evidence="2 3">
    <name type="scientific">Mycobacterium fragae</name>
    <dbReference type="NCBI Taxonomy" id="1260918"/>
    <lineage>
        <taxon>Bacteria</taxon>
        <taxon>Bacillati</taxon>
        <taxon>Actinomycetota</taxon>
        <taxon>Actinomycetes</taxon>
        <taxon>Mycobacteriales</taxon>
        <taxon>Mycobacteriaceae</taxon>
        <taxon>Mycobacterium</taxon>
    </lineage>
</organism>
<dbReference type="STRING" id="1260918.AWC06_11415"/>
<feature type="domain" description="AB hydrolase-1" evidence="1">
    <location>
        <begin position="5"/>
        <end position="229"/>
    </location>
</feature>
<accession>A0A1X1UYS8</accession>
<evidence type="ECO:0000313" key="2">
    <source>
        <dbReference type="EMBL" id="ORV61982.1"/>
    </source>
</evidence>
<proteinExistence type="predicted"/>
<evidence type="ECO:0000313" key="3">
    <source>
        <dbReference type="Proteomes" id="UP000194000"/>
    </source>
</evidence>
<sequence length="233" mass="25185">MSTYVLIPGAWHGAWSWRPVAERLRAAGHRAITLTLPGMNDGDDPSGYQLQDAIDYIAHEVRRLESGKVTLVAHSWGGFPATGAAQSLAGRVEKLVYYNGHVPLPGRSLMDENPRDKRVSGLRRIKESPVGATPATLEYLKQELMQGVSPDLQRLVADLLTLQPGGYFLGALDFHPLDLGIPMVYITADDDLAMPRPAAESAARIGVQPIVVPGTHNSMLTHPDEVAKAILAA</sequence>
<comment type="caution">
    <text evidence="2">The sequence shown here is derived from an EMBL/GenBank/DDBJ whole genome shotgun (WGS) entry which is preliminary data.</text>
</comment>